<protein>
    <submittedName>
        <fullName evidence="1">Uncharacterized protein</fullName>
    </submittedName>
</protein>
<gene>
    <name evidence="1" type="ORF">ILUMI_15734</name>
</gene>
<keyword evidence="2" id="KW-1185">Reference proteome</keyword>
<proteinExistence type="predicted"/>
<evidence type="ECO:0000313" key="2">
    <source>
        <dbReference type="Proteomes" id="UP000801492"/>
    </source>
</evidence>
<feature type="non-terminal residue" evidence="1">
    <location>
        <position position="92"/>
    </location>
</feature>
<accession>A0A8K0CN11</accession>
<organism evidence="1 2">
    <name type="scientific">Ignelater luminosus</name>
    <name type="common">Cucubano</name>
    <name type="synonym">Pyrophorus luminosus</name>
    <dbReference type="NCBI Taxonomy" id="2038154"/>
    <lineage>
        <taxon>Eukaryota</taxon>
        <taxon>Metazoa</taxon>
        <taxon>Ecdysozoa</taxon>
        <taxon>Arthropoda</taxon>
        <taxon>Hexapoda</taxon>
        <taxon>Insecta</taxon>
        <taxon>Pterygota</taxon>
        <taxon>Neoptera</taxon>
        <taxon>Endopterygota</taxon>
        <taxon>Coleoptera</taxon>
        <taxon>Polyphaga</taxon>
        <taxon>Elateriformia</taxon>
        <taxon>Elateroidea</taxon>
        <taxon>Elateridae</taxon>
        <taxon>Agrypninae</taxon>
        <taxon>Pyrophorini</taxon>
        <taxon>Ignelater</taxon>
    </lineage>
</organism>
<sequence>MIGDYERLKDKLIHVKDLSAVLDTLLEGHWKRLHRQAKKARRQRQLQIPHKLDIMRKKAIRLSTISTTTCFAKGSRIGTRNKNETGAAKTTT</sequence>
<dbReference type="Proteomes" id="UP000801492">
    <property type="component" value="Unassembled WGS sequence"/>
</dbReference>
<evidence type="ECO:0000313" key="1">
    <source>
        <dbReference type="EMBL" id="KAF2890438.1"/>
    </source>
</evidence>
<comment type="caution">
    <text evidence="1">The sequence shown here is derived from an EMBL/GenBank/DDBJ whole genome shotgun (WGS) entry which is preliminary data.</text>
</comment>
<reference evidence="1" key="1">
    <citation type="submission" date="2019-08" db="EMBL/GenBank/DDBJ databases">
        <title>The genome of the North American firefly Photinus pyralis.</title>
        <authorList>
            <consortium name="Photinus pyralis genome working group"/>
            <person name="Fallon T.R."/>
            <person name="Sander Lower S.E."/>
            <person name="Weng J.-K."/>
        </authorList>
    </citation>
    <scope>NUCLEOTIDE SEQUENCE</scope>
    <source>
        <strain evidence="1">TRF0915ILg1</strain>
        <tissue evidence="1">Whole body</tissue>
    </source>
</reference>
<name>A0A8K0CN11_IGNLU</name>
<dbReference type="EMBL" id="VTPC01052553">
    <property type="protein sequence ID" value="KAF2890438.1"/>
    <property type="molecule type" value="Genomic_DNA"/>
</dbReference>
<dbReference type="AlphaFoldDB" id="A0A8K0CN11"/>